<gene>
    <name evidence="2" type="ORF">FG382_08375</name>
</gene>
<evidence type="ECO:0000313" key="3">
    <source>
        <dbReference type="Proteomes" id="UP000317316"/>
    </source>
</evidence>
<sequence length="216" mass="24443">MLEMKKKERLAVKINQFDGDSITFDQVKTFLDTHKDSAEVKAYYKSNVLTADNVKTFLETSEAKKVLQPKLDAHFTKSLETWKTNNLDSLIEEEVKKRNPDETPEQKRIRELEEKLQSQEKESKLSKLKETALKHATKQGLDSAFASKYIERFIGDDETATTTLLDELKTDLDGLVNTQVDARFKENGRHIEHGSGNANVGSIDIGKLAADASIRN</sequence>
<name>A0A544TAG4_9BACI</name>
<evidence type="ECO:0000313" key="2">
    <source>
        <dbReference type="EMBL" id="TQR14461.1"/>
    </source>
</evidence>
<dbReference type="Pfam" id="PF14265">
    <property type="entry name" value="DUF4355"/>
    <property type="match status" value="1"/>
</dbReference>
<dbReference type="AlphaFoldDB" id="A0A544TAG4"/>
<dbReference type="OrthoDB" id="1901795at2"/>
<accession>A0A544TAG4</accession>
<proteinExistence type="predicted"/>
<comment type="caution">
    <text evidence="2">The sequence shown here is derived from an EMBL/GenBank/DDBJ whole genome shotgun (WGS) entry which is preliminary data.</text>
</comment>
<keyword evidence="3" id="KW-1185">Reference proteome</keyword>
<protein>
    <submittedName>
        <fullName evidence="2">DUF4355 domain-containing protein</fullName>
    </submittedName>
</protein>
<dbReference type="Proteomes" id="UP000317316">
    <property type="component" value="Unassembled WGS sequence"/>
</dbReference>
<dbReference type="RefSeq" id="WP_142538444.1">
    <property type="nucleotide sequence ID" value="NZ_BMIE01000003.1"/>
</dbReference>
<feature type="coiled-coil region" evidence="1">
    <location>
        <begin position="102"/>
        <end position="129"/>
    </location>
</feature>
<dbReference type="EMBL" id="VDGH01000004">
    <property type="protein sequence ID" value="TQR14461.1"/>
    <property type="molecule type" value="Genomic_DNA"/>
</dbReference>
<evidence type="ECO:0000256" key="1">
    <source>
        <dbReference type="SAM" id="Coils"/>
    </source>
</evidence>
<keyword evidence="1" id="KW-0175">Coiled coil</keyword>
<reference evidence="2 3" key="1">
    <citation type="submission" date="2019-05" db="EMBL/GenBank/DDBJ databases">
        <title>Psychrobacillus vulpis sp. nov., a new species isolated from feces of a red fox that inhabits in The Tablas de Daimiel Natural Park, Albacete, Spain.</title>
        <authorList>
            <person name="Rodriguez M."/>
            <person name="Reina J.C."/>
            <person name="Bejar V."/>
            <person name="Llamas I."/>
        </authorList>
    </citation>
    <scope>NUCLEOTIDE SEQUENCE [LARGE SCALE GENOMIC DNA]</scope>
    <source>
        <strain evidence="2 3">NEAU-3TGS17</strain>
    </source>
</reference>
<organism evidence="2 3">
    <name type="scientific">Psychrobacillus lasiicapitis</name>
    <dbReference type="NCBI Taxonomy" id="1636719"/>
    <lineage>
        <taxon>Bacteria</taxon>
        <taxon>Bacillati</taxon>
        <taxon>Bacillota</taxon>
        <taxon>Bacilli</taxon>
        <taxon>Bacillales</taxon>
        <taxon>Bacillaceae</taxon>
        <taxon>Psychrobacillus</taxon>
    </lineage>
</organism>
<dbReference type="InterPro" id="IPR025580">
    <property type="entry name" value="Gp46"/>
</dbReference>